<proteinExistence type="predicted"/>
<dbReference type="Pfam" id="PF03808">
    <property type="entry name" value="Glyco_tran_WecG"/>
    <property type="match status" value="1"/>
</dbReference>
<gene>
    <name evidence="3" type="ORF">SAMN02745248_02126</name>
</gene>
<dbReference type="PANTHER" id="PTHR34136:SF1">
    <property type="entry name" value="UDP-N-ACETYL-D-MANNOSAMINURONIC ACID TRANSFERASE"/>
    <property type="match status" value="1"/>
</dbReference>
<keyword evidence="2 3" id="KW-0808">Transferase</keyword>
<dbReference type="Proteomes" id="UP000183952">
    <property type="component" value="Unassembled WGS sequence"/>
</dbReference>
<reference evidence="3 4" key="1">
    <citation type="submission" date="2016-11" db="EMBL/GenBank/DDBJ databases">
        <authorList>
            <person name="Jaros S."/>
            <person name="Januszkiewicz K."/>
            <person name="Wedrychowicz H."/>
        </authorList>
    </citation>
    <scope>NUCLEOTIDE SEQUENCE [LARGE SCALE GENOMIC DNA]</scope>
    <source>
        <strain evidence="3 4">DSM 3090</strain>
    </source>
</reference>
<evidence type="ECO:0000313" key="4">
    <source>
        <dbReference type="Proteomes" id="UP000183952"/>
    </source>
</evidence>
<accession>A0A1M6QUG9</accession>
<dbReference type="STRING" id="1121331.SAMN02745248_02126"/>
<dbReference type="GO" id="GO:0016758">
    <property type="term" value="F:hexosyltransferase activity"/>
    <property type="evidence" value="ECO:0007669"/>
    <property type="project" value="TreeGrafter"/>
</dbReference>
<organism evidence="3 4">
    <name type="scientific">Hathewaya proteolytica DSM 3090</name>
    <dbReference type="NCBI Taxonomy" id="1121331"/>
    <lineage>
        <taxon>Bacteria</taxon>
        <taxon>Bacillati</taxon>
        <taxon>Bacillota</taxon>
        <taxon>Clostridia</taxon>
        <taxon>Eubacteriales</taxon>
        <taxon>Clostridiaceae</taxon>
        <taxon>Hathewaya</taxon>
    </lineage>
</organism>
<dbReference type="EMBL" id="FRAD01000018">
    <property type="protein sequence ID" value="SHK23760.1"/>
    <property type="molecule type" value="Genomic_DNA"/>
</dbReference>
<evidence type="ECO:0000256" key="1">
    <source>
        <dbReference type="ARBA" id="ARBA00022676"/>
    </source>
</evidence>
<protein>
    <submittedName>
        <fullName evidence="3">N-acetylglucosaminyldiphosphoundecaprenol N-acetyl-beta-D-mannosaminyltransferase</fullName>
    </submittedName>
</protein>
<dbReference type="CDD" id="cd06533">
    <property type="entry name" value="Glyco_transf_WecG_TagA"/>
    <property type="match status" value="1"/>
</dbReference>
<evidence type="ECO:0000313" key="3">
    <source>
        <dbReference type="EMBL" id="SHK23760.1"/>
    </source>
</evidence>
<dbReference type="OrthoDB" id="9771846at2"/>
<evidence type="ECO:0000256" key="2">
    <source>
        <dbReference type="ARBA" id="ARBA00022679"/>
    </source>
</evidence>
<name>A0A1M6QUG9_9CLOT</name>
<sequence length="237" mass="26789">MDKYANILGFKVFRGSFNEALDEIDKYEKVNIISGNPEVLYAGFNDEILSKEFSSNRAFIIPDGVGTILASKMIKCPVKEKIAGIEFMQAVLEKSARLQKPVYLLGASRDVVQCCVEKIKHQHPGILVAGYRDGYFSDKDAEEIVEEIIRCKPYAVFVALGCPKQEMFIKKYMDVIPANVFMGVGGSFDGISGKVKRAPKFMINMGMEWLYRTIVDPKRIGRLSSIPKFLYLVKRYK</sequence>
<dbReference type="AlphaFoldDB" id="A0A1M6QUG9"/>
<dbReference type="PANTHER" id="PTHR34136">
    <property type="match status" value="1"/>
</dbReference>
<keyword evidence="4" id="KW-1185">Reference proteome</keyword>
<dbReference type="RefSeq" id="WP_072904063.1">
    <property type="nucleotide sequence ID" value="NZ_FRAD01000018.1"/>
</dbReference>
<dbReference type="NCBIfam" id="TIGR00696">
    <property type="entry name" value="wecG_tagA_cpsF"/>
    <property type="match status" value="1"/>
</dbReference>
<dbReference type="InterPro" id="IPR004629">
    <property type="entry name" value="WecG_TagA_CpsF"/>
</dbReference>
<keyword evidence="1" id="KW-0328">Glycosyltransferase</keyword>